<keyword evidence="2" id="KW-1185">Reference proteome</keyword>
<proteinExistence type="predicted"/>
<accession>A0A101R152</accession>
<evidence type="ECO:0000313" key="1">
    <source>
        <dbReference type="EMBL" id="KUN39782.1"/>
    </source>
</evidence>
<dbReference type="EMBL" id="LMWS01000010">
    <property type="protein sequence ID" value="KUN39782.1"/>
    <property type="molecule type" value="Genomic_DNA"/>
</dbReference>
<protein>
    <recommendedName>
        <fullName evidence="3">Glycosyltransferase</fullName>
    </recommendedName>
</protein>
<dbReference type="RefSeq" id="WP_067230791.1">
    <property type="nucleotide sequence ID" value="NZ_KQ948550.1"/>
</dbReference>
<comment type="caution">
    <text evidence="1">The sequence shown here is derived from an EMBL/GenBank/DDBJ whole genome shotgun (WGS) entry which is preliminary data.</text>
</comment>
<sequence>MPRSDTLPAAPRFTGEAPVEVHTLLSHQHVERCLVALRSLARFWTAPAVVLHDDGTLDADDHVRLRALGAARVVSRAEADAQVEQTLANFPLVLRTRRGNPRIMQLVDYFVLAGRPRVIGMDSDVVFLNRPDRLIDWANGAEATALLYSPEHGWQPKGIHWLPDAVPGRPFVDDMCCGFVAADAATFFDAAYLEELMQRTDPDILPRPRFVTQMLYSLMAGRLSPELVRDLGEPYRSGRLEWLPELPERVICHYFGSHDGEDYLSTLTAADPGLRQPSTEEPAS</sequence>
<dbReference type="Proteomes" id="UP000053271">
    <property type="component" value="Unassembled WGS sequence"/>
</dbReference>
<dbReference type="STRING" id="68231.AQJ30_08965"/>
<dbReference type="AlphaFoldDB" id="A0A101R152"/>
<organism evidence="1 2">
    <name type="scientific">Streptomyces longwoodensis</name>
    <dbReference type="NCBI Taxonomy" id="68231"/>
    <lineage>
        <taxon>Bacteria</taxon>
        <taxon>Bacillati</taxon>
        <taxon>Actinomycetota</taxon>
        <taxon>Actinomycetes</taxon>
        <taxon>Kitasatosporales</taxon>
        <taxon>Streptomycetaceae</taxon>
        <taxon>Streptomyces</taxon>
    </lineage>
</organism>
<dbReference type="GeneID" id="91424732"/>
<gene>
    <name evidence="1" type="ORF">AQJ30_08965</name>
</gene>
<reference evidence="1 2" key="1">
    <citation type="submission" date="2015-10" db="EMBL/GenBank/DDBJ databases">
        <title>Draft genome sequence of Streptomyces longwoodensis DSM 41677, type strain for the species Streptomyces longwoodensis.</title>
        <authorList>
            <person name="Ruckert C."/>
            <person name="Winkler A."/>
            <person name="Kalinowski J."/>
            <person name="Kampfer P."/>
            <person name="Glaeser S."/>
        </authorList>
    </citation>
    <scope>NUCLEOTIDE SEQUENCE [LARGE SCALE GENOMIC DNA]</scope>
    <source>
        <strain evidence="1 2">DSM 41677</strain>
    </source>
</reference>
<name>A0A101R152_9ACTN</name>
<evidence type="ECO:0000313" key="2">
    <source>
        <dbReference type="Proteomes" id="UP000053271"/>
    </source>
</evidence>
<evidence type="ECO:0008006" key="3">
    <source>
        <dbReference type="Google" id="ProtNLM"/>
    </source>
</evidence>